<proteinExistence type="predicted"/>
<comment type="caution">
    <text evidence="1">The sequence shown here is derived from an EMBL/GenBank/DDBJ whole genome shotgun (WGS) entry which is preliminary data.</text>
</comment>
<organism evidence="1">
    <name type="scientific">marine sediment metagenome</name>
    <dbReference type="NCBI Taxonomy" id="412755"/>
    <lineage>
        <taxon>unclassified sequences</taxon>
        <taxon>metagenomes</taxon>
        <taxon>ecological metagenomes</taxon>
    </lineage>
</organism>
<gene>
    <name evidence="1" type="ORF">S01H1_27943</name>
</gene>
<evidence type="ECO:0000313" key="1">
    <source>
        <dbReference type="EMBL" id="GAF93634.1"/>
    </source>
</evidence>
<sequence>MKKDHFRTPVLDTFRKKSPFEQLLKHMGKVNECVDV</sequence>
<accession>X0TK54</accession>
<protein>
    <submittedName>
        <fullName evidence="1">Uncharacterized protein</fullName>
    </submittedName>
</protein>
<dbReference type="EMBL" id="BARS01017048">
    <property type="protein sequence ID" value="GAF93634.1"/>
    <property type="molecule type" value="Genomic_DNA"/>
</dbReference>
<reference evidence="1" key="1">
    <citation type="journal article" date="2014" name="Front. Microbiol.">
        <title>High frequency of phylogenetically diverse reductive dehalogenase-homologous genes in deep subseafloor sedimentary metagenomes.</title>
        <authorList>
            <person name="Kawai M."/>
            <person name="Futagami T."/>
            <person name="Toyoda A."/>
            <person name="Takaki Y."/>
            <person name="Nishi S."/>
            <person name="Hori S."/>
            <person name="Arai W."/>
            <person name="Tsubouchi T."/>
            <person name="Morono Y."/>
            <person name="Uchiyama I."/>
            <person name="Ito T."/>
            <person name="Fujiyama A."/>
            <person name="Inagaki F."/>
            <person name="Takami H."/>
        </authorList>
    </citation>
    <scope>NUCLEOTIDE SEQUENCE</scope>
    <source>
        <strain evidence="1">Expedition CK06-06</strain>
    </source>
</reference>
<feature type="non-terminal residue" evidence="1">
    <location>
        <position position="36"/>
    </location>
</feature>
<dbReference type="AlphaFoldDB" id="X0TK54"/>
<name>X0TK54_9ZZZZ</name>